<keyword evidence="2" id="KW-1003">Cell membrane</keyword>
<dbReference type="RefSeq" id="WP_117454583.1">
    <property type="nucleotide sequence ID" value="NZ_CP060636.1"/>
</dbReference>
<reference evidence="7 8" key="1">
    <citation type="submission" date="2020-08" db="EMBL/GenBank/DDBJ databases">
        <authorList>
            <person name="Liu C."/>
            <person name="Sun Q."/>
        </authorList>
    </citation>
    <scope>NUCLEOTIDE SEQUENCE [LARGE SCALE GENOMIC DNA]</scope>
    <source>
        <strain evidence="7 8">NSJ-61</strain>
    </source>
</reference>
<accession>A0A7G9GM25</accession>
<evidence type="ECO:0000256" key="5">
    <source>
        <dbReference type="ARBA" id="ARBA00023136"/>
    </source>
</evidence>
<protein>
    <submittedName>
        <fullName evidence="7">Oligosaccharide flippase family protein</fullName>
    </submittedName>
</protein>
<organism evidence="7 8">
    <name type="scientific">[Eubacterium] hominis</name>
    <dbReference type="NCBI Taxonomy" id="2764325"/>
    <lineage>
        <taxon>Bacteria</taxon>
        <taxon>Bacillati</taxon>
        <taxon>Bacillota</taxon>
        <taxon>Erysipelotrichia</taxon>
        <taxon>Erysipelotrichales</taxon>
        <taxon>Erysipelotrichaceae</taxon>
        <taxon>Amedibacillus</taxon>
    </lineage>
</organism>
<keyword evidence="8" id="KW-1185">Reference proteome</keyword>
<name>A0A7G9GM25_9FIRM</name>
<feature type="transmembrane region" description="Helical" evidence="6">
    <location>
        <begin position="116"/>
        <end position="139"/>
    </location>
</feature>
<feature type="transmembrane region" description="Helical" evidence="6">
    <location>
        <begin position="268"/>
        <end position="291"/>
    </location>
</feature>
<dbReference type="EMBL" id="CP060636">
    <property type="protein sequence ID" value="QNM11857.1"/>
    <property type="molecule type" value="Genomic_DNA"/>
</dbReference>
<dbReference type="InterPro" id="IPR050833">
    <property type="entry name" value="Poly_Biosynth_Transport"/>
</dbReference>
<feature type="transmembrane region" description="Helical" evidence="6">
    <location>
        <begin position="403"/>
        <end position="426"/>
    </location>
</feature>
<dbReference type="Pfam" id="PF01943">
    <property type="entry name" value="Polysacc_synt"/>
    <property type="match status" value="1"/>
</dbReference>
<keyword evidence="4 6" id="KW-1133">Transmembrane helix</keyword>
<dbReference type="PANTHER" id="PTHR30250:SF24">
    <property type="entry name" value="STAGE V SPORULATION PROTEIN B"/>
    <property type="match status" value="1"/>
</dbReference>
<evidence type="ECO:0000313" key="7">
    <source>
        <dbReference type="EMBL" id="QNM11857.1"/>
    </source>
</evidence>
<evidence type="ECO:0000256" key="6">
    <source>
        <dbReference type="SAM" id="Phobius"/>
    </source>
</evidence>
<dbReference type="AlphaFoldDB" id="A0A7G9GM25"/>
<keyword evidence="5 6" id="KW-0472">Membrane</keyword>
<keyword evidence="3 6" id="KW-0812">Transmembrane</keyword>
<evidence type="ECO:0000256" key="2">
    <source>
        <dbReference type="ARBA" id="ARBA00022475"/>
    </source>
</evidence>
<feature type="transmembrane region" description="Helical" evidence="6">
    <location>
        <begin position="41"/>
        <end position="60"/>
    </location>
</feature>
<dbReference type="PANTHER" id="PTHR30250">
    <property type="entry name" value="PST FAMILY PREDICTED COLANIC ACID TRANSPORTER"/>
    <property type="match status" value="1"/>
</dbReference>
<feature type="transmembrane region" description="Helical" evidence="6">
    <location>
        <begin position="312"/>
        <end position="332"/>
    </location>
</feature>
<sequence>MKKTIIRSTFYLVILSVIAKALSFIVRILLARKLSGDAMNYYSLASSTMVFMITLAQMGIPNALSKVIAQSHNPHKPLKAAIFLSVCSNVIIIMLFLFAIPFMAHVILKQDVILPVLYAILPLIPIVTISGILKGYLFGIQRHMSATACQLFEEGSRIIFLLIIFDRYPLLDAVSMARLAMISISVGEVFSSIYMLLSLLIKKRTPLHVPALFHDLQRKNFDEVLHVSIPMTGSRLIGSLTYFLEPIVMVYGLSALQSQAMINAYGSVNGYILPIITMPSFLTITLSNFLLPSFTYHYTRHHEAQANKLFTTILGCCFLVGMGCSVICYFYNEELLQLFYHTNKGALLLKQMAWPFALYALQPPLSSMLHALSLSKKTVSDTLAGSLIRIGCVAFLSSQIGPAALSIGITAGMLVTTLMHAFRLFFAFRKAYS</sequence>
<evidence type="ECO:0000256" key="4">
    <source>
        <dbReference type="ARBA" id="ARBA00022989"/>
    </source>
</evidence>
<gene>
    <name evidence="7" type="ORF">H9Q80_16670</name>
</gene>
<evidence type="ECO:0000313" key="8">
    <source>
        <dbReference type="Proteomes" id="UP000515856"/>
    </source>
</evidence>
<proteinExistence type="predicted"/>
<comment type="subcellular location">
    <subcellularLocation>
        <location evidence="1">Cell membrane</location>
        <topology evidence="1">Multi-pass membrane protein</topology>
    </subcellularLocation>
</comment>
<feature type="transmembrane region" description="Helical" evidence="6">
    <location>
        <begin position="9"/>
        <end position="29"/>
    </location>
</feature>
<evidence type="ECO:0000256" key="3">
    <source>
        <dbReference type="ARBA" id="ARBA00022692"/>
    </source>
</evidence>
<dbReference type="GO" id="GO:0005886">
    <property type="term" value="C:plasma membrane"/>
    <property type="evidence" value="ECO:0007669"/>
    <property type="project" value="UniProtKB-SubCell"/>
</dbReference>
<evidence type="ECO:0000256" key="1">
    <source>
        <dbReference type="ARBA" id="ARBA00004651"/>
    </source>
</evidence>
<feature type="transmembrane region" description="Helical" evidence="6">
    <location>
        <begin position="176"/>
        <end position="197"/>
    </location>
</feature>
<feature type="transmembrane region" description="Helical" evidence="6">
    <location>
        <begin position="81"/>
        <end position="104"/>
    </location>
</feature>
<feature type="transmembrane region" description="Helical" evidence="6">
    <location>
        <begin position="236"/>
        <end position="256"/>
    </location>
</feature>
<feature type="transmembrane region" description="Helical" evidence="6">
    <location>
        <begin position="352"/>
        <end position="372"/>
    </location>
</feature>
<dbReference type="Proteomes" id="UP000515856">
    <property type="component" value="Chromosome"/>
</dbReference>
<dbReference type="InterPro" id="IPR002797">
    <property type="entry name" value="Polysacc_synth"/>
</dbReference>
<dbReference type="KEGG" id="ehn:H9Q80_16670"/>